<proteinExistence type="predicted"/>
<dbReference type="EMBL" id="JBHSWE010000001">
    <property type="protein sequence ID" value="MFC6671225.1"/>
    <property type="molecule type" value="Genomic_DNA"/>
</dbReference>
<sequence length="70" mass="7510">MSILHIAYSRIREHFRLFVQDEEGASGIEYALLAAMVGAILALFVTPVGDQILATMNDILTAMGGTAVTN</sequence>
<evidence type="ECO:0000313" key="2">
    <source>
        <dbReference type="EMBL" id="MFC6671225.1"/>
    </source>
</evidence>
<protein>
    <submittedName>
        <fullName evidence="2">Flp family type IVb pilin</fullName>
    </submittedName>
</protein>
<reference evidence="3" key="1">
    <citation type="journal article" date="2019" name="Int. J. Syst. Evol. Microbiol.">
        <title>The Global Catalogue of Microorganisms (GCM) 10K type strain sequencing project: providing services to taxonomists for standard genome sequencing and annotation.</title>
        <authorList>
            <consortium name="The Broad Institute Genomics Platform"/>
            <consortium name="The Broad Institute Genome Sequencing Center for Infectious Disease"/>
            <person name="Wu L."/>
            <person name="Ma J."/>
        </authorList>
    </citation>
    <scope>NUCLEOTIDE SEQUENCE [LARGE SCALE GENOMIC DNA]</scope>
    <source>
        <strain evidence="3">NBRC 111756</strain>
    </source>
</reference>
<keyword evidence="1" id="KW-0472">Membrane</keyword>
<dbReference type="Pfam" id="PF04964">
    <property type="entry name" value="Flp_Fap"/>
    <property type="match status" value="1"/>
</dbReference>
<accession>A0ABW2A154</accession>
<gene>
    <name evidence="2" type="ORF">ACFQDL_14940</name>
</gene>
<evidence type="ECO:0000256" key="1">
    <source>
        <dbReference type="SAM" id="Phobius"/>
    </source>
</evidence>
<dbReference type="InterPro" id="IPR007047">
    <property type="entry name" value="Flp_Fap"/>
</dbReference>
<keyword evidence="1" id="KW-0812">Transmembrane</keyword>
<feature type="transmembrane region" description="Helical" evidence="1">
    <location>
        <begin position="30"/>
        <end position="49"/>
    </location>
</feature>
<dbReference type="RefSeq" id="WP_379909734.1">
    <property type="nucleotide sequence ID" value="NZ_JBHSWE010000001.1"/>
</dbReference>
<comment type="caution">
    <text evidence="2">The sequence shown here is derived from an EMBL/GenBank/DDBJ whole genome shotgun (WGS) entry which is preliminary data.</text>
</comment>
<organism evidence="2 3">
    <name type="scientific">Marinobacterium aestuariivivens</name>
    <dbReference type="NCBI Taxonomy" id="1698799"/>
    <lineage>
        <taxon>Bacteria</taxon>
        <taxon>Pseudomonadati</taxon>
        <taxon>Pseudomonadota</taxon>
        <taxon>Gammaproteobacteria</taxon>
        <taxon>Oceanospirillales</taxon>
        <taxon>Oceanospirillaceae</taxon>
        <taxon>Marinobacterium</taxon>
    </lineage>
</organism>
<evidence type="ECO:0000313" key="3">
    <source>
        <dbReference type="Proteomes" id="UP001596422"/>
    </source>
</evidence>
<name>A0ABW2A154_9GAMM</name>
<keyword evidence="3" id="KW-1185">Reference proteome</keyword>
<keyword evidence="1" id="KW-1133">Transmembrane helix</keyword>
<dbReference type="Proteomes" id="UP001596422">
    <property type="component" value="Unassembled WGS sequence"/>
</dbReference>